<comment type="function">
    <text evidence="7">Molecular chaperone. Has ATPase activity.</text>
</comment>
<dbReference type="GO" id="GO:0140662">
    <property type="term" value="F:ATP-dependent protein folding chaperone"/>
    <property type="evidence" value="ECO:0007669"/>
    <property type="project" value="InterPro"/>
</dbReference>
<feature type="binding site" evidence="8">
    <location>
        <position position="78"/>
    </location>
    <ligand>
        <name>ATP</name>
        <dbReference type="ChEBI" id="CHEBI:30616"/>
    </ligand>
</feature>
<keyword evidence="9" id="KW-0175">Coiled coil</keyword>
<evidence type="ECO:0000256" key="1">
    <source>
        <dbReference type="ARBA" id="ARBA00008239"/>
    </source>
</evidence>
<accession>A0A2T3G0D7</accession>
<dbReference type="InterPro" id="IPR020575">
    <property type="entry name" value="Hsp90_N"/>
</dbReference>
<dbReference type="Gene3D" id="3.30.565.10">
    <property type="entry name" value="Histidine kinase-like ATPase, C-terminal domain"/>
    <property type="match status" value="1"/>
</dbReference>
<dbReference type="Gene3D" id="3.30.230.80">
    <property type="match status" value="1"/>
</dbReference>
<comment type="caution">
    <text evidence="7">Lacks conserved residue(s) required for the propagation of feature annotation.</text>
</comment>
<dbReference type="NCBIfam" id="NF003555">
    <property type="entry name" value="PRK05218.1"/>
    <property type="match status" value="1"/>
</dbReference>
<dbReference type="RefSeq" id="WP_106987612.1">
    <property type="nucleotide sequence ID" value="NZ_PYLP01000004.1"/>
</dbReference>
<protein>
    <recommendedName>
        <fullName evidence="7">Chaperone protein HtpG</fullName>
    </recommendedName>
    <alternativeName>
        <fullName evidence="7">Heat shock protein HtpG</fullName>
    </alternativeName>
    <alternativeName>
        <fullName evidence="7">High temperature protein G</fullName>
    </alternativeName>
</protein>
<comment type="subcellular location">
    <subcellularLocation>
        <location evidence="7">Cytoplasm</location>
    </subcellularLocation>
</comment>
<dbReference type="CDD" id="cd16927">
    <property type="entry name" value="HATPase_Hsp90-like"/>
    <property type="match status" value="1"/>
</dbReference>
<evidence type="ECO:0000256" key="6">
    <source>
        <dbReference type="ARBA" id="ARBA00023186"/>
    </source>
</evidence>
<feature type="binding site" evidence="8">
    <location>
        <position position="340"/>
    </location>
    <ligand>
        <name>ATP</name>
        <dbReference type="ChEBI" id="CHEBI:30616"/>
    </ligand>
</feature>
<dbReference type="Gene3D" id="1.20.120.790">
    <property type="entry name" value="Heat shock protein 90, C-terminal domain"/>
    <property type="match status" value="1"/>
</dbReference>
<evidence type="ECO:0000313" key="12">
    <source>
        <dbReference type="Proteomes" id="UP000241201"/>
    </source>
</evidence>
<dbReference type="AlphaFoldDB" id="A0A2T3G0D7"/>
<dbReference type="InterPro" id="IPR001404">
    <property type="entry name" value="Hsp90_fam"/>
</dbReference>
<feature type="region of interest" description="C" evidence="7">
    <location>
        <begin position="552"/>
        <end position="629"/>
    </location>
</feature>
<dbReference type="GO" id="GO:0005524">
    <property type="term" value="F:ATP binding"/>
    <property type="evidence" value="ECO:0007669"/>
    <property type="project" value="UniProtKB-UniRule"/>
</dbReference>
<dbReference type="GeneID" id="77470449"/>
<reference evidence="12" key="1">
    <citation type="submission" date="2018-03" db="EMBL/GenBank/DDBJ databases">
        <title>Lachnoclostridium SNUG30370 gen.nov., sp.nov., isolated from human faeces.</title>
        <authorList>
            <person name="Seo B."/>
            <person name="Jeon K."/>
            <person name="Ko G."/>
        </authorList>
    </citation>
    <scope>NUCLEOTIDE SEQUENCE [LARGE SCALE GENOMIC DNA]</scope>
    <source>
        <strain evidence="12">SNUG30370</strain>
    </source>
</reference>
<dbReference type="FunFam" id="1.20.120.790:FF:000006">
    <property type="entry name" value="Chaperone protein HtpG"/>
    <property type="match status" value="1"/>
</dbReference>
<dbReference type="EMBL" id="PYLP01000004">
    <property type="protein sequence ID" value="PST40998.1"/>
    <property type="molecule type" value="Genomic_DNA"/>
</dbReference>
<keyword evidence="3 7" id="KW-0547">Nucleotide-binding</keyword>
<dbReference type="InterPro" id="IPR037196">
    <property type="entry name" value="HSP90_C"/>
</dbReference>
<dbReference type="SMART" id="SM00387">
    <property type="entry name" value="HATPase_c"/>
    <property type="match status" value="1"/>
</dbReference>
<dbReference type="PROSITE" id="PS00298">
    <property type="entry name" value="HSP90"/>
    <property type="match status" value="1"/>
</dbReference>
<evidence type="ECO:0000256" key="9">
    <source>
        <dbReference type="SAM" id="Coils"/>
    </source>
</evidence>
<dbReference type="PRINTS" id="PR00775">
    <property type="entry name" value="HEATSHOCK90"/>
</dbReference>
<comment type="caution">
    <text evidence="11">The sequence shown here is derived from an EMBL/GenBank/DDBJ whole genome shotgun (WGS) entry which is preliminary data.</text>
</comment>
<feature type="binding site" evidence="8">
    <location>
        <position position="167"/>
    </location>
    <ligand>
        <name>ATP</name>
        <dbReference type="ChEBI" id="CHEBI:30616"/>
    </ligand>
</feature>
<name>A0A2T3G0D7_9FIRM</name>
<dbReference type="GO" id="GO:0051082">
    <property type="term" value="F:unfolded protein binding"/>
    <property type="evidence" value="ECO:0007669"/>
    <property type="project" value="UniProtKB-UniRule"/>
</dbReference>
<keyword evidence="2 7" id="KW-0963">Cytoplasm</keyword>
<dbReference type="PIRSF" id="PIRSF002583">
    <property type="entry name" value="Hsp90"/>
    <property type="match status" value="1"/>
</dbReference>
<evidence type="ECO:0000256" key="5">
    <source>
        <dbReference type="ARBA" id="ARBA00023016"/>
    </source>
</evidence>
<organism evidence="11 12">
    <name type="scientific">Faecalibacillus faecis</name>
    <dbReference type="NCBI Taxonomy" id="1982628"/>
    <lineage>
        <taxon>Bacteria</taxon>
        <taxon>Bacillati</taxon>
        <taxon>Bacillota</taxon>
        <taxon>Erysipelotrichia</taxon>
        <taxon>Erysipelotrichales</taxon>
        <taxon>Coprobacillaceae</taxon>
        <taxon>Faecalibacillus</taxon>
    </lineage>
</organism>
<dbReference type="GO" id="GO:0016887">
    <property type="term" value="F:ATP hydrolysis activity"/>
    <property type="evidence" value="ECO:0007669"/>
    <property type="project" value="InterPro"/>
</dbReference>
<gene>
    <name evidence="7" type="primary">htpG</name>
    <name evidence="11" type="ORF">C7U55_04975</name>
</gene>
<feature type="domain" description="Histidine kinase/HSP90-like ATPase" evidence="10">
    <location>
        <begin position="25"/>
        <end position="177"/>
    </location>
</feature>
<dbReference type="Pfam" id="PF00183">
    <property type="entry name" value="HSP90"/>
    <property type="match status" value="1"/>
</dbReference>
<keyword evidence="5 7" id="KW-0346">Stress response</keyword>
<feature type="binding site" evidence="8">
    <location>
        <position position="36"/>
    </location>
    <ligand>
        <name>ATP</name>
        <dbReference type="ChEBI" id="CHEBI:30616"/>
    </ligand>
</feature>
<feature type="binding site" evidence="8">
    <location>
        <begin position="117"/>
        <end position="122"/>
    </location>
    <ligand>
        <name>ATP</name>
        <dbReference type="ChEBI" id="CHEBI:30616"/>
    </ligand>
</feature>
<dbReference type="SUPFAM" id="SSF55874">
    <property type="entry name" value="ATPase domain of HSP90 chaperone/DNA topoisomerase II/histidine kinase"/>
    <property type="match status" value="1"/>
</dbReference>
<keyword evidence="12" id="KW-1185">Reference proteome</keyword>
<dbReference type="GO" id="GO:0005737">
    <property type="term" value="C:cytoplasm"/>
    <property type="evidence" value="ECO:0007669"/>
    <property type="project" value="UniProtKB-SubCell"/>
</dbReference>
<dbReference type="Proteomes" id="UP000241201">
    <property type="component" value="Unassembled WGS sequence"/>
</dbReference>
<feature type="coiled-coil region" evidence="9">
    <location>
        <begin position="494"/>
        <end position="521"/>
    </location>
</feature>
<dbReference type="PANTHER" id="PTHR11528">
    <property type="entry name" value="HEAT SHOCK PROTEIN 90 FAMILY MEMBER"/>
    <property type="match status" value="1"/>
</dbReference>
<dbReference type="SUPFAM" id="SSF110942">
    <property type="entry name" value="HSP90 C-terminal domain"/>
    <property type="match status" value="1"/>
</dbReference>
<evidence type="ECO:0000256" key="2">
    <source>
        <dbReference type="ARBA" id="ARBA00022490"/>
    </source>
</evidence>
<dbReference type="Gene3D" id="3.40.50.11260">
    <property type="match status" value="1"/>
</dbReference>
<dbReference type="SUPFAM" id="SSF54211">
    <property type="entry name" value="Ribosomal protein S5 domain 2-like"/>
    <property type="match status" value="1"/>
</dbReference>
<comment type="similarity">
    <text evidence="1 7">Belongs to the heat shock protein 90 family.</text>
</comment>
<feature type="binding site" evidence="8">
    <location>
        <begin position="98"/>
        <end position="99"/>
    </location>
    <ligand>
        <name>ATP</name>
        <dbReference type="ChEBI" id="CHEBI:30616"/>
    </ligand>
</feature>
<proteinExistence type="inferred from homology"/>
<dbReference type="Pfam" id="PF13589">
    <property type="entry name" value="HATPase_c_3"/>
    <property type="match status" value="1"/>
</dbReference>
<evidence type="ECO:0000256" key="3">
    <source>
        <dbReference type="ARBA" id="ARBA00022741"/>
    </source>
</evidence>
<evidence type="ECO:0000259" key="10">
    <source>
        <dbReference type="SMART" id="SM00387"/>
    </source>
</evidence>
<evidence type="ECO:0000256" key="7">
    <source>
        <dbReference type="HAMAP-Rule" id="MF_00505"/>
    </source>
</evidence>
<feature type="binding site" evidence="8">
    <location>
        <position position="83"/>
    </location>
    <ligand>
        <name>ATP</name>
        <dbReference type="ChEBI" id="CHEBI:30616"/>
    </ligand>
</feature>
<dbReference type="InterPro" id="IPR003594">
    <property type="entry name" value="HATPase_dom"/>
</dbReference>
<dbReference type="InterPro" id="IPR020568">
    <property type="entry name" value="Ribosomal_Su5_D2-typ_SF"/>
</dbReference>
<evidence type="ECO:0000256" key="8">
    <source>
        <dbReference type="PIRSR" id="PIRSR002583-1"/>
    </source>
</evidence>
<dbReference type="InterPro" id="IPR036890">
    <property type="entry name" value="HATPase_C_sf"/>
</dbReference>
<evidence type="ECO:0000256" key="4">
    <source>
        <dbReference type="ARBA" id="ARBA00022840"/>
    </source>
</evidence>
<dbReference type="InterPro" id="IPR019805">
    <property type="entry name" value="Heat_shock_protein_90_CS"/>
</dbReference>
<sequence>MAEKKQFKAESKRLLDLMINSIYTHKEIFLRELISNASDATDKLYYKALTENISDINKSDLTIDLAFDKEGRTLTVTDHGIGMNKEELEEHLGTIANSGSFKFKNENESDDIDIIGQFGVGFYSAFMVAKKVEVSSRAYGSDQGYTWVSEASDGYEIFETDNLPIGTTIKLYLKDNTEEENYDEYLDQYHIESLVKKYSDYVHYPIKMDVTTSKKKEDSDEYEDVVENKTLNSMIPLWKRNKKDIKDEEYNEFYKDKFNDFSDPMKVIHTSVEGNVSYDALLFIPSQPPMNFYSNDYEKGLQLYSRGVFIMDKASDLIPEHFRFVKGLVDSQDLSLNISREMLQHDRQLKVIADRIEKKIQSELKNMLKKDRETYEKFFKNFGLQLKFGIYQSYGMLKDKLQDLLLFYSGKEEKMITLKEYVENMKEEQTEIYFASGETKEKISHLPQVEAVRDRDFDVLYMMDNVDEFMIQMMRDYDSKAFKNVAQGDLNLDSEEEKKELEKINEDNKSLLESLKEALKDKVVDVKVSNRLKSHPVCLVSDQGVSFEMEKVLNAMPDGQDVKAGRILEINPNHDIFKAIQNVYQNNADKIKDYASLLFDQALLIEGLSIEDPVAFSNKICELMIELNK</sequence>
<feature type="region of interest" description="A; substrate-binding" evidence="7">
    <location>
        <begin position="1"/>
        <end position="340"/>
    </location>
</feature>
<keyword evidence="6 7" id="KW-0143">Chaperone</keyword>
<evidence type="ECO:0000313" key="11">
    <source>
        <dbReference type="EMBL" id="PST40998.1"/>
    </source>
</evidence>
<comment type="subunit">
    <text evidence="7">Homodimer.</text>
</comment>
<keyword evidence="4 7" id="KW-0067">ATP-binding</keyword>
<feature type="binding site" evidence="8">
    <location>
        <position position="32"/>
    </location>
    <ligand>
        <name>ATP</name>
        <dbReference type="ChEBI" id="CHEBI:30616"/>
    </ligand>
</feature>
<dbReference type="HAMAP" id="MF_00505">
    <property type="entry name" value="HSP90"/>
    <property type="match status" value="1"/>
</dbReference>